<dbReference type="FunFam" id="3.50.50.60:FF:000276">
    <property type="entry name" value="Protoporphyrinogen oxidase"/>
    <property type="match status" value="1"/>
</dbReference>
<sequence>MLGPLNNLPANARVGVVGGGISGLTFTYFLGKLRPDVKITLFESQPRTGGWIHSFNTRDKNGDPVMLEQGPRTLRGVSDGTVLMADILRDLKRQSAIQYVRKRSKANRKFLLDPNDNLVQVPNSITTLIKFLLNPLSKGLISGFLGERMRSAAGRPRGDESVHSFISRRFGNEYVSTNLVSAVFHGIYADDVKQLSARKVMGRMVEYEAKYGSILRGAKKSKQANGRQLTPSGLTPLVSLYQDAFEKDKYELARLCKDFGKYSMIGLTGGLETFTKAVSQELIKWPNVEIVTSKKVGKITLGKMSQQVTVSLGGGQISSGFDHLRLTTNPSSWAELFIQESKPLSELSNRATSNTVLLVNYYLPGKDVLLKGQQGFGYLVPQCDENVENLLGVIFDSVIEKNYKAYKPVFSRTSFFRTKKKKDYTKLTIMLGGHHLKYEANAPSKDITIRAAKYALHNHLGISLEDLEAGSWEFVTAKNCLPHFFVGYNEWQNQLESQVLQTYKAKVSLGGMGFSKGPGVPDVVTDAFQDVLKLTEE</sequence>
<evidence type="ECO:0000256" key="2">
    <source>
        <dbReference type="ARBA" id="ARBA00005073"/>
    </source>
</evidence>
<dbReference type="AlphaFoldDB" id="A0A8J2X6U5"/>
<organism evidence="14 15">
    <name type="scientific">Zygosaccharomyces bailii (strain CLIB 213 / ATCC 58445 / CBS 680 / BCRC 21525 / NBRC 1098 / NCYC 1416 / NRRL Y-2227)</name>
    <dbReference type="NCBI Taxonomy" id="1333698"/>
    <lineage>
        <taxon>Eukaryota</taxon>
        <taxon>Fungi</taxon>
        <taxon>Dikarya</taxon>
        <taxon>Ascomycota</taxon>
        <taxon>Saccharomycotina</taxon>
        <taxon>Saccharomycetes</taxon>
        <taxon>Saccharomycetales</taxon>
        <taxon>Saccharomycetaceae</taxon>
        <taxon>Zygosaccharomyces</taxon>
    </lineage>
</organism>
<name>A0A8J2X6U5_ZYGB2</name>
<comment type="similarity">
    <text evidence="3 13">Belongs to the protoporphyrinogen/coproporphyrinogen oxidase family. Protoporphyrinogen oxidase subfamily.</text>
</comment>
<dbReference type="InterPro" id="IPR050464">
    <property type="entry name" value="Zeta_carotene_desat/Oxidored"/>
</dbReference>
<evidence type="ECO:0000313" key="14">
    <source>
        <dbReference type="EMBL" id="CDF88132.1"/>
    </source>
</evidence>
<evidence type="ECO:0000256" key="9">
    <source>
        <dbReference type="ARBA" id="ARBA00023133"/>
    </source>
</evidence>
<comment type="function">
    <text evidence="1 13">Catalyzes the 6-electron oxidation of protoporphyrinogen-IX to form protoporphyrin-IX.</text>
</comment>
<evidence type="ECO:0000256" key="8">
    <source>
        <dbReference type="ARBA" id="ARBA00023128"/>
    </source>
</evidence>
<protein>
    <recommendedName>
        <fullName evidence="11 13">Protoporphyrinogen oxidase</fullName>
        <ecNumber evidence="4 13">1.3.3.4</ecNumber>
    </recommendedName>
</protein>
<comment type="pathway">
    <text evidence="2 13">Porphyrin-containing compound metabolism; protoporphyrin-IX biosynthesis; protoporphyrin-IX from protoporphyrinogen-IX: step 1/1.</text>
</comment>
<dbReference type="SUPFAM" id="SSF51905">
    <property type="entry name" value="FAD/NAD(P)-binding domain"/>
    <property type="match status" value="1"/>
</dbReference>
<evidence type="ECO:0000256" key="5">
    <source>
        <dbReference type="ARBA" id="ARBA00022630"/>
    </source>
</evidence>
<keyword evidence="7 13" id="KW-0560">Oxidoreductase</keyword>
<dbReference type="Pfam" id="PF13450">
    <property type="entry name" value="NAD_binding_8"/>
    <property type="match status" value="1"/>
</dbReference>
<dbReference type="SUPFAM" id="SSF54373">
    <property type="entry name" value="FAD-linked reductases, C-terminal domain"/>
    <property type="match status" value="1"/>
</dbReference>
<reference evidence="15" key="1">
    <citation type="journal article" date="2013" name="Genome Announc.">
        <title>Genome sequence of the food spoilage yeast Zygosaccharomyces bailii CLIB 213(T).</title>
        <authorList>
            <person name="Galeote V."/>
            <person name="Bigey F."/>
            <person name="Devillers H."/>
            <person name="Neuveglise C."/>
            <person name="Dequin S."/>
        </authorList>
    </citation>
    <scope>NUCLEOTIDE SEQUENCE [LARGE SCALE GENOMIC DNA]</scope>
    <source>
        <strain evidence="15">CLIB 213 / ATCC 58445 / CBS 680 / CCRC 21525 / NBRC 1098 / NCYC 1416 / NRRL Y-2227</strain>
    </source>
</reference>
<keyword evidence="8" id="KW-0496">Mitochondrion</keyword>
<keyword evidence="15" id="KW-1185">Reference proteome</keyword>
<evidence type="ECO:0000256" key="1">
    <source>
        <dbReference type="ARBA" id="ARBA00002600"/>
    </source>
</evidence>
<evidence type="ECO:0000256" key="13">
    <source>
        <dbReference type="RuleBase" id="RU367069"/>
    </source>
</evidence>
<dbReference type="InterPro" id="IPR004572">
    <property type="entry name" value="Protoporphyrinogen_oxidase"/>
</dbReference>
<evidence type="ECO:0000256" key="10">
    <source>
        <dbReference type="ARBA" id="ARBA00023244"/>
    </source>
</evidence>
<dbReference type="PANTHER" id="PTHR42923">
    <property type="entry name" value="PROTOPORPHYRINOGEN OXIDASE"/>
    <property type="match status" value="1"/>
</dbReference>
<dbReference type="NCBIfam" id="TIGR00562">
    <property type="entry name" value="proto_IX_ox"/>
    <property type="match status" value="1"/>
</dbReference>
<dbReference type="GO" id="GO:0004729">
    <property type="term" value="F:oxygen-dependent protoporphyrinogen oxidase activity"/>
    <property type="evidence" value="ECO:0007669"/>
    <property type="project" value="UniProtKB-UniRule"/>
</dbReference>
<keyword evidence="5 13" id="KW-0285">Flavoprotein</keyword>
<proteinExistence type="inferred from homology"/>
<comment type="catalytic activity">
    <reaction evidence="12 13">
        <text>protoporphyrinogen IX + 3 O2 = protoporphyrin IX + 3 H2O2</text>
        <dbReference type="Rhea" id="RHEA:25576"/>
        <dbReference type="ChEBI" id="CHEBI:15379"/>
        <dbReference type="ChEBI" id="CHEBI:16240"/>
        <dbReference type="ChEBI" id="CHEBI:57306"/>
        <dbReference type="ChEBI" id="CHEBI:57307"/>
        <dbReference type="EC" id="1.3.3.4"/>
    </reaction>
</comment>
<evidence type="ECO:0000313" key="15">
    <source>
        <dbReference type="Proteomes" id="UP000019375"/>
    </source>
</evidence>
<comment type="subcellular location">
    <subcellularLocation>
        <location evidence="13">Mitochondrion inner membrane</location>
    </subcellularLocation>
</comment>
<gene>
    <name evidence="14" type="ORF">BN860_03048g</name>
</gene>
<dbReference type="Gene3D" id="3.50.50.60">
    <property type="entry name" value="FAD/NAD(P)-binding domain"/>
    <property type="match status" value="1"/>
</dbReference>
<dbReference type="InterPro" id="IPR036188">
    <property type="entry name" value="FAD/NAD-bd_sf"/>
</dbReference>
<evidence type="ECO:0000256" key="7">
    <source>
        <dbReference type="ARBA" id="ARBA00023002"/>
    </source>
</evidence>
<evidence type="ECO:0000256" key="11">
    <source>
        <dbReference type="ARBA" id="ARBA00044160"/>
    </source>
</evidence>
<dbReference type="UniPathway" id="UPA00251">
    <property type="reaction ID" value="UER00324"/>
</dbReference>
<keyword evidence="9 13" id="KW-0350">Heme biosynthesis</keyword>
<keyword evidence="6 13" id="KW-0274">FAD</keyword>
<dbReference type="OrthoDB" id="438553at2759"/>
<comment type="cofactor">
    <cofactor evidence="13">
        <name>FAD</name>
        <dbReference type="ChEBI" id="CHEBI:57692"/>
    </cofactor>
    <text evidence="13">Binds 1 FAD per subunit.</text>
</comment>
<evidence type="ECO:0000256" key="6">
    <source>
        <dbReference type="ARBA" id="ARBA00022827"/>
    </source>
</evidence>
<evidence type="ECO:0000256" key="12">
    <source>
        <dbReference type="ARBA" id="ARBA00047554"/>
    </source>
</evidence>
<evidence type="ECO:0000256" key="4">
    <source>
        <dbReference type="ARBA" id="ARBA00012867"/>
    </source>
</evidence>
<dbReference type="GO" id="GO:0006782">
    <property type="term" value="P:protoporphyrinogen IX biosynthetic process"/>
    <property type="evidence" value="ECO:0007669"/>
    <property type="project" value="UniProtKB-UniRule"/>
</dbReference>
<keyword evidence="10 13" id="KW-0627">Porphyrin biosynthesis</keyword>
<dbReference type="EMBL" id="HG316455">
    <property type="protein sequence ID" value="CDF88132.1"/>
    <property type="molecule type" value="Genomic_DNA"/>
</dbReference>
<dbReference type="PANTHER" id="PTHR42923:SF3">
    <property type="entry name" value="PROTOPORPHYRINOGEN OXIDASE"/>
    <property type="match status" value="1"/>
</dbReference>
<dbReference type="GO" id="GO:0005743">
    <property type="term" value="C:mitochondrial inner membrane"/>
    <property type="evidence" value="ECO:0007669"/>
    <property type="project" value="UniProtKB-SubCell"/>
</dbReference>
<dbReference type="EC" id="1.3.3.4" evidence="4 13"/>
<dbReference type="Proteomes" id="UP000019375">
    <property type="component" value="Unassembled WGS sequence"/>
</dbReference>
<accession>A0A8J2X6U5</accession>
<evidence type="ECO:0000256" key="3">
    <source>
        <dbReference type="ARBA" id="ARBA00010551"/>
    </source>
</evidence>